<sequence length="823" mass="92116">MGMKSRKRAFLMGFGLFAVLLVAGLLPGYGGRFTAHAPEKQPVPESVPVTSNEAATAAKMTESLAVPEEAPLTHSFQTDSAEKQVLWQDGKQAIFVQNGQLINTAGTESAAEQTIYTWPAPSSSQAWLNGEYALIGTQLIASKDGNRGSWLLIRIADQPAILGEQKMFFGPDDVLAMGSAKEPRLFFAQCRNAESISEYVLDPSRKQWERVEGGDFLAGAVKRTGAVPYQLDAPKVIQLTDQSTVDVFTEASGSIVYYTMPYFMVRRYDGFEVLDAKLIPYLDGQPPQILGRLKDQSGHAWLSFLNSDPMPILLQPDDRLWEGEWRALDGKTFTRASANRLEVLQYGQGDDAKAGIPSSYRQFATAGAKLVSAAQSLLTYEKDDGKKRLLDWRDVVYSAGAPQEQVWASPLQESMDFIVKQEPRPSWDTAIKSHKVVAPKAEELNTNASVPDDLLAALDQVNREGDYAAAKTFRKFGSDWYVLVDRQLYAYQDGQMNLLGEMPVTVVHEIGEGVSGHGARDFIRLEEGWIVADTEGSRVVKLDDRLQVMAELEVPQPYMLDLRENRLQIASYAKTVVTDPTLKKSRSVTQSFQSAAKGDQAAHDFWPDEWYRDLKRGLTWYYLDGFLYQFEERSGRYRAFYLGVNINARAHVHIIPYNGEVNVLLDHRLERFDRGGKWLGTLPFPRGNPDSIYDRTPQGENSLVMDEASDSLYLVQGYRILRIDLKEQTLQMVFGQNDADIGKLMPYKGRLYAVLHSNQADIDRHLQEGDAATTSMNTEIVEIDPAKKSVHRYIVEGYYDAIRVGRGSESAVHMDLIQYTASN</sequence>
<dbReference type="AlphaFoldDB" id="A0A3D9QWD6"/>
<dbReference type="EMBL" id="QTTN01000033">
    <property type="protein sequence ID" value="REE69544.1"/>
    <property type="molecule type" value="Genomic_DNA"/>
</dbReference>
<reference evidence="1 2" key="1">
    <citation type="submission" date="2018-08" db="EMBL/GenBank/DDBJ databases">
        <title>Genomic Encyclopedia of Type Strains, Phase III (KMG-III): the genomes of soil and plant-associated and newly described type strains.</title>
        <authorList>
            <person name="Whitman W."/>
        </authorList>
    </citation>
    <scope>NUCLEOTIDE SEQUENCE [LARGE SCALE GENOMIC DNA]</scope>
    <source>
        <strain evidence="1 2">CGMCC 1.10966</strain>
    </source>
</reference>
<organism evidence="1 2">
    <name type="scientific">Paenibacillus taihuensis</name>
    <dbReference type="NCBI Taxonomy" id="1156355"/>
    <lineage>
        <taxon>Bacteria</taxon>
        <taxon>Bacillati</taxon>
        <taxon>Bacillota</taxon>
        <taxon>Bacilli</taxon>
        <taxon>Bacillales</taxon>
        <taxon>Paenibacillaceae</taxon>
        <taxon>Paenibacillus</taxon>
    </lineage>
</organism>
<proteinExistence type="predicted"/>
<accession>A0A3D9QWD6</accession>
<evidence type="ECO:0000313" key="1">
    <source>
        <dbReference type="EMBL" id="REE69544.1"/>
    </source>
</evidence>
<name>A0A3D9QWD6_9BACL</name>
<protein>
    <submittedName>
        <fullName evidence="1">Uncharacterized protein</fullName>
    </submittedName>
</protein>
<comment type="caution">
    <text evidence="1">The sequence shown here is derived from an EMBL/GenBank/DDBJ whole genome shotgun (WGS) entry which is preliminary data.</text>
</comment>
<gene>
    <name evidence="1" type="ORF">A8990_1339</name>
</gene>
<dbReference type="Proteomes" id="UP000256304">
    <property type="component" value="Unassembled WGS sequence"/>
</dbReference>
<keyword evidence="2" id="KW-1185">Reference proteome</keyword>
<evidence type="ECO:0000313" key="2">
    <source>
        <dbReference type="Proteomes" id="UP000256304"/>
    </source>
</evidence>